<dbReference type="Gene3D" id="3.40.50.1010">
    <property type="entry name" value="5'-nuclease"/>
    <property type="match status" value="1"/>
</dbReference>
<comment type="subcellular location">
    <subcellularLocation>
        <location evidence="2">Cytoplasm</location>
    </subcellularLocation>
    <subcellularLocation>
        <location evidence="1">Nucleus</location>
    </subcellularLocation>
</comment>
<feature type="compositionally biased region" description="Acidic residues" evidence="6">
    <location>
        <begin position="450"/>
        <end position="460"/>
    </location>
</feature>
<evidence type="ECO:0000259" key="9">
    <source>
        <dbReference type="Pfam" id="PF13638"/>
    </source>
</evidence>
<dbReference type="SUPFAM" id="SSF48452">
    <property type="entry name" value="TPR-like"/>
    <property type="match status" value="1"/>
</dbReference>
<accession>A0ABM1MTP4</accession>
<dbReference type="Pfam" id="PF10373">
    <property type="entry name" value="EST1_DNA_bind"/>
    <property type="match status" value="1"/>
</dbReference>
<evidence type="ECO:0000256" key="5">
    <source>
        <dbReference type="ARBA" id="ARBA00023242"/>
    </source>
</evidence>
<dbReference type="Pfam" id="PF13638">
    <property type="entry name" value="PIN_4"/>
    <property type="match status" value="1"/>
</dbReference>
<protein>
    <submittedName>
        <fullName evidence="11">Protein SMG5</fullName>
    </submittedName>
</protein>
<keyword evidence="10" id="KW-1185">Reference proteome</keyword>
<feature type="region of interest" description="Disordered" evidence="6">
    <location>
        <begin position="423"/>
        <end position="464"/>
    </location>
</feature>
<gene>
    <name evidence="11" type="primary">LOC108563702</name>
</gene>
<dbReference type="InterPro" id="IPR018834">
    <property type="entry name" value="DNA/RNA-bd_Est1-type"/>
</dbReference>
<feature type="compositionally biased region" description="Acidic residues" evidence="6">
    <location>
        <begin position="423"/>
        <end position="443"/>
    </location>
</feature>
<keyword evidence="3" id="KW-0963">Cytoplasm</keyword>
<dbReference type="InterPro" id="IPR019458">
    <property type="entry name" value="Est1-like_N"/>
</dbReference>
<evidence type="ECO:0000256" key="6">
    <source>
        <dbReference type="SAM" id="MobiDB-lite"/>
    </source>
</evidence>
<name>A0ABM1MTP4_NICVS</name>
<dbReference type="InterPro" id="IPR045153">
    <property type="entry name" value="Est1/Ebs1-like"/>
</dbReference>
<evidence type="ECO:0000256" key="3">
    <source>
        <dbReference type="ARBA" id="ARBA00022490"/>
    </source>
</evidence>
<evidence type="ECO:0000313" key="11">
    <source>
        <dbReference type="RefSeq" id="XP_017777944.1"/>
    </source>
</evidence>
<reference evidence="11" key="1">
    <citation type="submission" date="2025-08" db="UniProtKB">
        <authorList>
            <consortium name="RefSeq"/>
        </authorList>
    </citation>
    <scope>IDENTIFICATION</scope>
    <source>
        <tissue evidence="11">Whole Larva</tissue>
    </source>
</reference>
<keyword evidence="5" id="KW-0539">Nucleus</keyword>
<dbReference type="InterPro" id="IPR011990">
    <property type="entry name" value="TPR-like_helical_dom_sf"/>
</dbReference>
<evidence type="ECO:0000256" key="2">
    <source>
        <dbReference type="ARBA" id="ARBA00004496"/>
    </source>
</evidence>
<evidence type="ECO:0000259" key="7">
    <source>
        <dbReference type="Pfam" id="PF10373"/>
    </source>
</evidence>
<dbReference type="RefSeq" id="XP_017777944.1">
    <property type="nucleotide sequence ID" value="XM_017922455.1"/>
</dbReference>
<evidence type="ECO:0000256" key="4">
    <source>
        <dbReference type="ARBA" id="ARBA00023161"/>
    </source>
</evidence>
<dbReference type="PANTHER" id="PTHR15696">
    <property type="entry name" value="SMG-7 SUPPRESSOR WITH MORPHOLOGICAL EFFECT ON GENITALIA PROTEIN 7"/>
    <property type="match status" value="1"/>
</dbReference>
<keyword evidence="4" id="KW-0866">Nonsense-mediated mRNA decay</keyword>
<dbReference type="InterPro" id="IPR002716">
    <property type="entry name" value="PIN_dom"/>
</dbReference>
<feature type="domain" description="PIN" evidence="9">
    <location>
        <begin position="695"/>
        <end position="816"/>
    </location>
</feature>
<organism evidence="10 11">
    <name type="scientific">Nicrophorus vespilloides</name>
    <name type="common">Boreal carrion beetle</name>
    <dbReference type="NCBI Taxonomy" id="110193"/>
    <lineage>
        <taxon>Eukaryota</taxon>
        <taxon>Metazoa</taxon>
        <taxon>Ecdysozoa</taxon>
        <taxon>Arthropoda</taxon>
        <taxon>Hexapoda</taxon>
        <taxon>Insecta</taxon>
        <taxon>Pterygota</taxon>
        <taxon>Neoptera</taxon>
        <taxon>Endopterygota</taxon>
        <taxon>Coleoptera</taxon>
        <taxon>Polyphaga</taxon>
        <taxon>Staphyliniformia</taxon>
        <taxon>Silphidae</taxon>
        <taxon>Nicrophorinae</taxon>
        <taxon>Nicrophorus</taxon>
    </lineage>
</organism>
<feature type="domain" description="DNA/RNA-binding" evidence="7">
    <location>
        <begin position="187"/>
        <end position="406"/>
    </location>
</feature>
<proteinExistence type="predicted"/>
<sequence length="855" mass="98586">MKKIYNLNSHHKEGQEQSKKIYRSISDQGKRLDDARACANKILDLFKPSVQVLRSKLQEYCERLIFKEPLTFGLKAEEHLWRKCYYDVISTSKILRNKDYTIEEKSSLIAHINAGIGHYHHFISKLQTEYNVPLEGSVDFYLITSKSDANDKILEWASMSIHRSLIYLGDLCRYKLEIYPNWDPNLAIRYYSQALHLNPDNGMPHNQIGTLASSLNQHLDAIYHYIQCMMCKKSFEGTENNLHRLFEKNSQYLEQIPIENPEADCIIEIEPNERIKRFVARFLLLTDIWFFNKKISHIYDLCHQTNVELQECLSYSKPVPSESSGSQNGDQTDSDSVVTPAYLSADMIFKIVVICLLCITKLQKEKDSQHLSSIVAFTLAVYSQLIQHTLNHIQEGVLNSQIPEKNQKKKVLRRRKKFLRDSDEESDVSDIELSDSESEDESIPEVLESSSEEEEEDQVNNEEINKEDDLQSLAALLKRSKLIDVDMMIDIVKDESYMPSIKVLSDWLMNDLDVLHSCGKNTRSLFGQLCNLLNFINIDQKRIQSKLKLDFGKKENLNIALPEDLLLKGCNIKNAQSELRYGIVLSKNDEIFVRSMKLICFGEYLARHVETGVGYDAKSREFSVMIGSSENEQMDSPAIFDEMEMPDADANNAQCKQERETKGQLMKNMGQLWLAAEVKDLELRVKGKMSLSPYLVVDVEALIKHIYMVKQLVYSKKFIVLVPSAVLSALDDQKKEKPEAREAIRWLEKQFGQGNRFFRSQRPQEHRPIPFIKYPKKKDKDAFIYIQIIECCHYLVEQQKGATNLVTLLMGDVNALHNTENREISYVGLAQSAGVNLEVITDFYGKWKKGGKNKR</sequence>
<dbReference type="GeneID" id="108563702"/>
<evidence type="ECO:0000313" key="10">
    <source>
        <dbReference type="Proteomes" id="UP000695000"/>
    </source>
</evidence>
<dbReference type="Pfam" id="PF10374">
    <property type="entry name" value="EST1"/>
    <property type="match status" value="1"/>
</dbReference>
<dbReference type="PANTHER" id="PTHR15696:SF7">
    <property type="entry name" value="NONSENSE-MEDIATED MRNA DECAY FACTOR"/>
    <property type="match status" value="1"/>
</dbReference>
<evidence type="ECO:0000259" key="8">
    <source>
        <dbReference type="Pfam" id="PF10374"/>
    </source>
</evidence>
<dbReference type="Proteomes" id="UP000695000">
    <property type="component" value="Unplaced"/>
</dbReference>
<dbReference type="CDD" id="cd09884">
    <property type="entry name" value="PIN_Smg5-like"/>
    <property type="match status" value="1"/>
</dbReference>
<dbReference type="Gene3D" id="1.25.40.10">
    <property type="entry name" value="Tetratricopeptide repeat domain"/>
    <property type="match status" value="1"/>
</dbReference>
<feature type="domain" description="Telomerase activating protein Est1-like N-terminal" evidence="8">
    <location>
        <begin position="75"/>
        <end position="177"/>
    </location>
</feature>
<evidence type="ECO:0000256" key="1">
    <source>
        <dbReference type="ARBA" id="ARBA00004123"/>
    </source>
</evidence>